<organism evidence="1 2">
    <name type="scientific">Salmonella phage vB_SpuP_Spp16</name>
    <dbReference type="NCBI Taxonomy" id="2081603"/>
    <lineage>
        <taxon>Viruses</taxon>
        <taxon>Duplodnaviria</taxon>
        <taxon>Heunggongvirae</taxon>
        <taxon>Uroviricota</taxon>
        <taxon>Caudoviricetes</taxon>
        <taxon>Autographivirales</taxon>
        <taxon>Autonotataviridae</taxon>
        <taxon>Melnykvirinae</taxon>
        <taxon>Panjvirus</taxon>
        <taxon>Panjvirus Spp16</taxon>
    </lineage>
</organism>
<dbReference type="KEGG" id="vg:54989852"/>
<proteinExistence type="predicted"/>
<keyword evidence="2" id="KW-1185">Reference proteome</keyword>
<accession>A0A2P9JZV2</accession>
<protein>
    <submittedName>
        <fullName evidence="1">Uncharacterized protein</fullName>
    </submittedName>
</protein>
<reference evidence="1" key="1">
    <citation type="submission" date="2018-01" db="EMBL/GenBank/DDBJ databases">
        <title>Complete genome sequence analysis of a novel Salmonella phage Spp16.</title>
        <authorList>
            <person name="Zhao F."/>
            <person name="Sun H."/>
            <person name="Ren H."/>
            <person name="Tong Y."/>
        </authorList>
    </citation>
    <scope>NUCLEOTIDE SEQUENCE [LARGE SCALE GENOMIC DNA]</scope>
</reference>
<dbReference type="GeneID" id="54989852"/>
<sequence length="773" mass="85892">MPGVINDSRADVLPTPSSYAVQQPQPILIETPKVTEAVRNGIKAGQLVNNQAANNIAEARQVVADMKTRDLKALAALSPTLAGYFKQQEEDEFAQGYLRHFQGESIAEIGKDDPFRKIFGDGAAVRGARMREQEAVGLGLTTWIQENHGDLIRMSLDEQRIAIGEYVKTLGTNDPQSDALIAQGVMKALPSVMDNLARGHVEEQQKQAAVSQSELIKQTGDMLRFADSEKAKGRLSESGYAQIQNQFLEAIRPLPGQSPEAYRAAMIGNYQMLLKDGQFAQANWLEDQVLSQVLEPEERLKLYSMGKQAQAIWLMDNPLSQSYTEYSETLPSHIQAGRFRNKAELLQSIDAMNQKYQQETGTPYPLINNKERAQYADYFEKNRLREQEKAQAAYAKQLEKAYEEETRRALYYQGYSQGDPVLMSASGLDSKQKYAVDQQVMADFFTSPNIGTAETIGKLAINGGVNPLVKQALNATISKLRNGSMPSQAEMANLQVAVKKFNNITNSEAAFESYFGEYADIAKDAINYDLVNDPRAQEDFRSTIQTKKAIVSAPQEIRDLAKENIKELTPGFWSRTLGNGVEIGAGTEQRLKQLAEQEMIAVISANPNLPASSAQERALSRVMSKASMIGNRLIEGDRGRNVFNVLNKNLTVPINDPQDTRFNVMFNDFIADRLGTNDFEIGSINVINNSGEFANATVIDKDGLPRVVPISMSGVANLYNSKLRDKQKESISKEAVVREQSDRRAKAMAETMSKPFTEQSTYSFAEAYRKSKE</sequence>
<dbReference type="Proteomes" id="UP000241381">
    <property type="component" value="Segment"/>
</dbReference>
<dbReference type="RefSeq" id="YP_009799367.1">
    <property type="nucleotide sequence ID" value="NC_047941.1"/>
</dbReference>
<evidence type="ECO:0000313" key="2">
    <source>
        <dbReference type="Proteomes" id="UP000241381"/>
    </source>
</evidence>
<dbReference type="EMBL" id="MG878892">
    <property type="protein sequence ID" value="AVI05070.1"/>
    <property type="molecule type" value="Genomic_DNA"/>
</dbReference>
<name>A0A2P9JZV2_9CAUD</name>
<evidence type="ECO:0000313" key="1">
    <source>
        <dbReference type="EMBL" id="AVI05070.1"/>
    </source>
</evidence>